<dbReference type="InterPro" id="IPR052018">
    <property type="entry name" value="PHP_domain"/>
</dbReference>
<dbReference type="PANTHER" id="PTHR42924:SF3">
    <property type="entry name" value="POLYMERASE_HISTIDINOL PHOSPHATASE N-TERMINAL DOMAIN-CONTAINING PROTEIN"/>
    <property type="match status" value="1"/>
</dbReference>
<organism evidence="1 2">
    <name type="scientific">Natronocalculus amylovorans</name>
    <dbReference type="NCBI Taxonomy" id="2917812"/>
    <lineage>
        <taxon>Archaea</taxon>
        <taxon>Methanobacteriati</taxon>
        <taxon>Methanobacteriota</taxon>
        <taxon>Stenosarchaea group</taxon>
        <taxon>Halobacteria</taxon>
        <taxon>Halobacteriales</taxon>
        <taxon>Haloferacaceae</taxon>
        <taxon>Natronocalculus</taxon>
    </lineage>
</organism>
<dbReference type="EMBL" id="JAKRVX010000007">
    <property type="protein sequence ID" value="MCL9818006.1"/>
    <property type="molecule type" value="Genomic_DNA"/>
</dbReference>
<dbReference type="PANTHER" id="PTHR42924">
    <property type="entry name" value="EXONUCLEASE"/>
    <property type="match status" value="1"/>
</dbReference>
<accession>A0AAE3K9F0</accession>
<dbReference type="InterPro" id="IPR016195">
    <property type="entry name" value="Pol/histidinol_Pase-like"/>
</dbReference>
<proteinExistence type="predicted"/>
<evidence type="ECO:0000313" key="1">
    <source>
        <dbReference type="EMBL" id="MCL9818006.1"/>
    </source>
</evidence>
<gene>
    <name evidence="1" type="ORF">AArcSt2_13775</name>
</gene>
<evidence type="ECO:0000313" key="2">
    <source>
        <dbReference type="Proteomes" id="UP001203207"/>
    </source>
</evidence>
<comment type="caution">
    <text evidence="1">The sequence shown here is derived from an EMBL/GenBank/DDBJ whole genome shotgun (WGS) entry which is preliminary data.</text>
</comment>
<dbReference type="GO" id="GO:0004534">
    <property type="term" value="F:5'-3' RNA exonuclease activity"/>
    <property type="evidence" value="ECO:0007669"/>
    <property type="project" value="TreeGrafter"/>
</dbReference>
<dbReference type="Gene3D" id="3.20.20.140">
    <property type="entry name" value="Metal-dependent hydrolases"/>
    <property type="match status" value="1"/>
</dbReference>
<reference evidence="1" key="1">
    <citation type="journal article" date="2022" name="Syst. Appl. Microbiol.">
        <title>Natronocalculus amylovorans gen. nov., sp. nov., and Natranaeroarchaeum aerophilus sp. nov., dominant culturable amylolytic natronoarchaea from hypersaline soda lakes in southwestern Siberia.</title>
        <authorList>
            <person name="Sorokin D.Y."/>
            <person name="Elcheninov A.G."/>
            <person name="Khizhniak T.V."/>
            <person name="Koenen M."/>
            <person name="Bale N.J."/>
            <person name="Damste J.S.S."/>
            <person name="Kublanov I.V."/>
        </authorList>
    </citation>
    <scope>NUCLEOTIDE SEQUENCE</scope>
    <source>
        <strain evidence="1">AArc-St2</strain>
    </source>
</reference>
<dbReference type="GO" id="GO:0035312">
    <property type="term" value="F:5'-3' DNA exonuclease activity"/>
    <property type="evidence" value="ECO:0007669"/>
    <property type="project" value="TreeGrafter"/>
</dbReference>
<dbReference type="CDD" id="cd07432">
    <property type="entry name" value="PHP_HisPPase"/>
    <property type="match status" value="1"/>
</dbReference>
<dbReference type="SUPFAM" id="SSF89550">
    <property type="entry name" value="PHP domain-like"/>
    <property type="match status" value="1"/>
</dbReference>
<keyword evidence="2" id="KW-1185">Reference proteome</keyword>
<dbReference type="AlphaFoldDB" id="A0AAE3K9F0"/>
<dbReference type="Pfam" id="PF13263">
    <property type="entry name" value="PHP_C"/>
    <property type="match status" value="1"/>
</dbReference>
<name>A0AAE3K9F0_9EURY</name>
<dbReference type="Proteomes" id="UP001203207">
    <property type="component" value="Unassembled WGS sequence"/>
</dbReference>
<protein>
    <submittedName>
        <fullName evidence="1">PHP domain-containing protein</fullName>
    </submittedName>
</protein>
<sequence length="219" mass="24024">MFDCDLHTHSRFFHFDPSTGAAYDPIGTRLALAIGKRRGLDGIAVTNHDYFRPETLVSPTCIPGIEISTTKGHLLVVGPDPPMQTERGSLSPNAAVDLAHEHGCAAIIAHPFRNSLLRESNAPFDAVEINGKHPEYRRRIEALAEDRGLPIVGGSDAHFPFEVGRVSTRLDIDRFTPKAVVDAIQAGNVEPVFRDGPILRGIGSIYTAIHYTKRRLKSK</sequence>
<reference evidence="1" key="2">
    <citation type="submission" date="2022-02" db="EMBL/GenBank/DDBJ databases">
        <authorList>
            <person name="Elcheninov A.G."/>
            <person name="Sorokin D.Y."/>
            <person name="Kublanov I.V."/>
        </authorList>
    </citation>
    <scope>NUCLEOTIDE SEQUENCE</scope>
    <source>
        <strain evidence="1">AArc-St2</strain>
    </source>
</reference>
<dbReference type="RefSeq" id="WP_250585427.1">
    <property type="nucleotide sequence ID" value="NZ_JAKRVX010000007.1"/>
</dbReference>